<dbReference type="InterPro" id="IPR035965">
    <property type="entry name" value="PAS-like_dom_sf"/>
</dbReference>
<dbReference type="CDD" id="cd00082">
    <property type="entry name" value="HisKA"/>
    <property type="match status" value="1"/>
</dbReference>
<dbReference type="InterPro" id="IPR036890">
    <property type="entry name" value="HATPase_C_sf"/>
</dbReference>
<dbReference type="Pfam" id="PF02518">
    <property type="entry name" value="HATPase_c"/>
    <property type="match status" value="1"/>
</dbReference>
<organism evidence="10 11">
    <name type="scientific">Arenibacter palladensis</name>
    <dbReference type="NCBI Taxonomy" id="237373"/>
    <lineage>
        <taxon>Bacteria</taxon>
        <taxon>Pseudomonadati</taxon>
        <taxon>Bacteroidota</taxon>
        <taxon>Flavobacteriia</taxon>
        <taxon>Flavobacteriales</taxon>
        <taxon>Flavobacteriaceae</taxon>
        <taxon>Arenibacter</taxon>
    </lineage>
</organism>
<feature type="domain" description="Histidine kinase" evidence="8">
    <location>
        <begin position="634"/>
        <end position="859"/>
    </location>
</feature>
<evidence type="ECO:0000256" key="4">
    <source>
        <dbReference type="ARBA" id="ARBA00022679"/>
    </source>
</evidence>
<keyword evidence="6" id="KW-0175">Coiled coil</keyword>
<feature type="transmembrane region" description="Helical" evidence="7">
    <location>
        <begin position="12"/>
        <end position="32"/>
    </location>
</feature>
<dbReference type="InterPro" id="IPR013655">
    <property type="entry name" value="PAS_fold_3"/>
</dbReference>
<evidence type="ECO:0000259" key="9">
    <source>
        <dbReference type="PROSITE" id="PS50112"/>
    </source>
</evidence>
<dbReference type="InterPro" id="IPR003661">
    <property type="entry name" value="HisK_dim/P_dom"/>
</dbReference>
<dbReference type="GO" id="GO:0000155">
    <property type="term" value="F:phosphorelay sensor kinase activity"/>
    <property type="evidence" value="ECO:0007669"/>
    <property type="project" value="InterPro"/>
</dbReference>
<dbReference type="CDD" id="cd00130">
    <property type="entry name" value="PAS"/>
    <property type="match status" value="3"/>
</dbReference>
<dbReference type="InterPro" id="IPR036097">
    <property type="entry name" value="HisK_dim/P_sf"/>
</dbReference>
<keyword evidence="5" id="KW-0418">Kinase</keyword>
<dbReference type="Pfam" id="PF08447">
    <property type="entry name" value="PAS_3"/>
    <property type="match status" value="1"/>
</dbReference>
<evidence type="ECO:0000256" key="1">
    <source>
        <dbReference type="ARBA" id="ARBA00000085"/>
    </source>
</evidence>
<dbReference type="PROSITE" id="PS50112">
    <property type="entry name" value="PAS"/>
    <property type="match status" value="1"/>
</dbReference>
<keyword evidence="11" id="KW-1185">Reference proteome</keyword>
<evidence type="ECO:0000256" key="3">
    <source>
        <dbReference type="ARBA" id="ARBA00022553"/>
    </source>
</evidence>
<dbReference type="FunFam" id="3.30.565.10:FF:000006">
    <property type="entry name" value="Sensor histidine kinase WalK"/>
    <property type="match status" value="1"/>
</dbReference>
<reference evidence="11" key="1">
    <citation type="submission" date="2016-11" db="EMBL/GenBank/DDBJ databases">
        <authorList>
            <person name="Varghese N."/>
            <person name="Submissions S."/>
        </authorList>
    </citation>
    <scope>NUCLEOTIDE SEQUENCE [LARGE SCALE GENOMIC DNA]</scope>
    <source>
        <strain evidence="11">DSM 17539</strain>
    </source>
</reference>
<evidence type="ECO:0000313" key="10">
    <source>
        <dbReference type="EMBL" id="SHF48544.1"/>
    </source>
</evidence>
<dbReference type="InterPro" id="IPR000014">
    <property type="entry name" value="PAS"/>
</dbReference>
<evidence type="ECO:0000256" key="7">
    <source>
        <dbReference type="SAM" id="Phobius"/>
    </source>
</evidence>
<dbReference type="InterPro" id="IPR003594">
    <property type="entry name" value="HATPase_dom"/>
</dbReference>
<dbReference type="Gene3D" id="1.10.287.130">
    <property type="match status" value="1"/>
</dbReference>
<dbReference type="RefSeq" id="WP_072862593.1">
    <property type="nucleotide sequence ID" value="NZ_FQUX01000004.1"/>
</dbReference>
<evidence type="ECO:0000259" key="8">
    <source>
        <dbReference type="PROSITE" id="PS50109"/>
    </source>
</evidence>
<dbReference type="Gene3D" id="3.30.565.10">
    <property type="entry name" value="Histidine kinase-like ATPase, C-terminal domain"/>
    <property type="match status" value="1"/>
</dbReference>
<sequence>MPIRKITSSPKVLAVSLILAIALLMFLGSISYKQIVQLGESADMVSHTLEVDMEINQLFSYYAQMQSTELKNLLSHDTLGISSFENYKPEVQESFLKLRELTQENPVQQKILLSVQSWQDSLYNSLKIIANIPFQKTNYSSSDREKINKVSNAITQLNLLRNQMYKEKQIQLEQRKQEYRSQIMFTPLMTLLLGMFALFIFIISFLQINSQRKKTATAEKFLQNILGSTDNIISYFEPIYSTTGQIKDFTIVFSNEKIESVLGQKSSQIEQRKMSELIPINFENGIFEELTKVIDEGETRKFEKHFKYNGNKFWFKTTAVKLENGVLTTSVDTTSERKFTQNLRVLNEQLEKQNRDLIETKSFLNNILESTTNTVSHLITERDFNGKIIDFKYVFTNAESEKLTGKQVDEVIGKSISKIYPSVHDTGLFDLMVKCANNGSIETNESEYILKGKSVWVHTTINKLDDGITLTSYDSTQIINAKQRLLELNEQLTVQNSILNDAEAVAKIGSYRWNIETKTANMSDNFFSLLDCEPNEFVPTPENYRPFIHPKDLEVYDEKLNLALEKKIISNFTYRVITKKGKVKYLQNSGHFLKTEFIGVVKDITKELKNEQKLKDKNLELKRANSELESFNRVASHDLQEPLRKIQMFISRIIDSDSSNFTEQQAQYIEKVKSSANRMQTLIKYLLAYSRLSKKKKDLVPVDLNLVIEKVQEDLEAPIRESGVEFILGNLPEVRGVPFQLEQLFNNLISNSIKYHSILDSPKIEIACEKMQRSTIPADFNKKAKEYFCITVKDNGIGFEQANANKIFELFQRLHQKNEYSGTGIGLAICKKIVEKHKGHIVAQGQINKGATFYIYLPV</sequence>
<feature type="transmembrane region" description="Helical" evidence="7">
    <location>
        <begin position="183"/>
        <end position="206"/>
    </location>
</feature>
<dbReference type="EMBL" id="FQUX01000004">
    <property type="protein sequence ID" value="SHF48544.1"/>
    <property type="molecule type" value="Genomic_DNA"/>
</dbReference>
<evidence type="ECO:0000256" key="6">
    <source>
        <dbReference type="SAM" id="Coils"/>
    </source>
</evidence>
<dbReference type="AlphaFoldDB" id="A0A1M5C187"/>
<feature type="domain" description="PAS" evidence="9">
    <location>
        <begin position="360"/>
        <end position="424"/>
    </location>
</feature>
<dbReference type="InterPro" id="IPR005467">
    <property type="entry name" value="His_kinase_dom"/>
</dbReference>
<dbReference type="PANTHER" id="PTHR43304">
    <property type="entry name" value="PHYTOCHROME-LIKE PROTEIN CPH1"/>
    <property type="match status" value="1"/>
</dbReference>
<dbReference type="SMART" id="SM00388">
    <property type="entry name" value="HisKA"/>
    <property type="match status" value="1"/>
</dbReference>
<keyword evidence="7" id="KW-0472">Membrane</keyword>
<keyword evidence="7" id="KW-0812">Transmembrane</keyword>
<evidence type="ECO:0000313" key="11">
    <source>
        <dbReference type="Proteomes" id="UP000184406"/>
    </source>
</evidence>
<name>A0A1M5C187_9FLAO</name>
<dbReference type="PANTHER" id="PTHR43304:SF1">
    <property type="entry name" value="PAC DOMAIN-CONTAINING PROTEIN"/>
    <property type="match status" value="1"/>
</dbReference>
<comment type="catalytic activity">
    <reaction evidence="1">
        <text>ATP + protein L-histidine = ADP + protein N-phospho-L-histidine.</text>
        <dbReference type="EC" id="2.7.13.3"/>
    </reaction>
</comment>
<dbReference type="SMART" id="SM00091">
    <property type="entry name" value="PAS"/>
    <property type="match status" value="3"/>
</dbReference>
<protein>
    <recommendedName>
        <fullName evidence="2">histidine kinase</fullName>
        <ecNumber evidence="2">2.7.13.3</ecNumber>
    </recommendedName>
</protein>
<keyword evidence="7" id="KW-1133">Transmembrane helix</keyword>
<dbReference type="OrthoDB" id="9124519at2"/>
<dbReference type="SMART" id="SM00387">
    <property type="entry name" value="HATPase_c"/>
    <property type="match status" value="1"/>
</dbReference>
<feature type="coiled-coil region" evidence="6">
    <location>
        <begin position="336"/>
        <end position="367"/>
    </location>
</feature>
<dbReference type="InterPro" id="IPR004358">
    <property type="entry name" value="Sig_transdc_His_kin-like_C"/>
</dbReference>
<dbReference type="SUPFAM" id="SSF55874">
    <property type="entry name" value="ATPase domain of HSP90 chaperone/DNA topoisomerase II/histidine kinase"/>
    <property type="match status" value="1"/>
</dbReference>
<dbReference type="PRINTS" id="PR00344">
    <property type="entry name" value="BCTRLSENSOR"/>
</dbReference>
<dbReference type="Pfam" id="PF13426">
    <property type="entry name" value="PAS_9"/>
    <property type="match status" value="2"/>
</dbReference>
<dbReference type="SUPFAM" id="SSF55785">
    <property type="entry name" value="PYP-like sensor domain (PAS domain)"/>
    <property type="match status" value="3"/>
</dbReference>
<accession>A0A1M5C187</accession>
<dbReference type="Proteomes" id="UP000184406">
    <property type="component" value="Unassembled WGS sequence"/>
</dbReference>
<keyword evidence="4" id="KW-0808">Transferase</keyword>
<proteinExistence type="predicted"/>
<gene>
    <name evidence="10" type="ORF">SAMN03080594_104328</name>
</gene>
<keyword evidence="3" id="KW-0597">Phosphoprotein</keyword>
<evidence type="ECO:0000256" key="2">
    <source>
        <dbReference type="ARBA" id="ARBA00012438"/>
    </source>
</evidence>
<dbReference type="PROSITE" id="PS50109">
    <property type="entry name" value="HIS_KIN"/>
    <property type="match status" value="1"/>
</dbReference>
<dbReference type="SUPFAM" id="SSF47384">
    <property type="entry name" value="Homodimeric domain of signal transducing histidine kinase"/>
    <property type="match status" value="1"/>
</dbReference>
<dbReference type="Gene3D" id="3.30.450.20">
    <property type="entry name" value="PAS domain"/>
    <property type="match status" value="3"/>
</dbReference>
<evidence type="ECO:0000256" key="5">
    <source>
        <dbReference type="ARBA" id="ARBA00022777"/>
    </source>
</evidence>
<dbReference type="EC" id="2.7.13.3" evidence="2"/>
<dbReference type="Pfam" id="PF00512">
    <property type="entry name" value="HisKA"/>
    <property type="match status" value="1"/>
</dbReference>
<dbReference type="InterPro" id="IPR052162">
    <property type="entry name" value="Sensor_kinase/Photoreceptor"/>
</dbReference>